<sequence>MARLIAIIIAILFLLFLFIFPPLYVSDAQKTFKRELETAYTAAMDEDWVSASGAYEHLYNDFHQKEKVFKLFFDHEDIDLALESVGRAGVALTLQEKADFISELSTFESILTYVTDIEHVSLHDIF</sequence>
<comment type="caution">
    <text evidence="1">The sequence shown here is derived from an EMBL/GenBank/DDBJ whole genome shotgun (WGS) entry which is preliminary data.</text>
</comment>
<organism evidence="1">
    <name type="scientific">bioreactor metagenome</name>
    <dbReference type="NCBI Taxonomy" id="1076179"/>
    <lineage>
        <taxon>unclassified sequences</taxon>
        <taxon>metagenomes</taxon>
        <taxon>ecological metagenomes</taxon>
    </lineage>
</organism>
<accession>A0A645BRV9</accession>
<dbReference type="AlphaFoldDB" id="A0A645BRV9"/>
<dbReference type="EMBL" id="VSSQ01021985">
    <property type="protein sequence ID" value="MPM67962.1"/>
    <property type="molecule type" value="Genomic_DNA"/>
</dbReference>
<evidence type="ECO:0000313" key="1">
    <source>
        <dbReference type="EMBL" id="MPM67962.1"/>
    </source>
</evidence>
<evidence type="ECO:0008006" key="2">
    <source>
        <dbReference type="Google" id="ProtNLM"/>
    </source>
</evidence>
<name>A0A645BRV9_9ZZZZ</name>
<reference evidence="1" key="1">
    <citation type="submission" date="2019-08" db="EMBL/GenBank/DDBJ databases">
        <authorList>
            <person name="Kucharzyk K."/>
            <person name="Murdoch R.W."/>
            <person name="Higgins S."/>
            <person name="Loffler F."/>
        </authorList>
    </citation>
    <scope>NUCLEOTIDE SEQUENCE</scope>
</reference>
<gene>
    <name evidence="1" type="ORF">SDC9_114887</name>
</gene>
<dbReference type="InterPro" id="IPR025373">
    <property type="entry name" value="DUF4363"/>
</dbReference>
<proteinExistence type="predicted"/>
<protein>
    <recommendedName>
        <fullName evidence="2">DUF4363 family protein</fullName>
    </recommendedName>
</protein>
<dbReference type="Pfam" id="PF14276">
    <property type="entry name" value="DUF4363"/>
    <property type="match status" value="1"/>
</dbReference>